<proteinExistence type="predicted"/>
<evidence type="ECO:0000313" key="1">
    <source>
        <dbReference type="EMBL" id="GCE21777.1"/>
    </source>
</evidence>
<evidence type="ECO:0008006" key="3">
    <source>
        <dbReference type="Google" id="ProtNLM"/>
    </source>
</evidence>
<dbReference type="AlphaFoldDB" id="A0A402ARR1"/>
<protein>
    <recommendedName>
        <fullName evidence="3">TIR domain-containing protein</fullName>
    </recommendedName>
</protein>
<gene>
    <name evidence="1" type="ORF">KDK_55770</name>
</gene>
<dbReference type="SUPFAM" id="SSF52200">
    <property type="entry name" value="Toll/Interleukin receptor TIR domain"/>
    <property type="match status" value="1"/>
</dbReference>
<dbReference type="EMBL" id="BIFS01000001">
    <property type="protein sequence ID" value="GCE21777.1"/>
    <property type="molecule type" value="Genomic_DNA"/>
</dbReference>
<name>A0A402ARR1_9CHLR</name>
<dbReference type="OrthoDB" id="1148122at2"/>
<accession>A0A402ARR1</accession>
<dbReference type="InterPro" id="IPR035897">
    <property type="entry name" value="Toll_tir_struct_dom_sf"/>
</dbReference>
<dbReference type="RefSeq" id="WP_126553659.1">
    <property type="nucleotide sequence ID" value="NZ_BIFS01000001.1"/>
</dbReference>
<keyword evidence="2" id="KW-1185">Reference proteome</keyword>
<organism evidence="1 2">
    <name type="scientific">Dictyobacter kobayashii</name>
    <dbReference type="NCBI Taxonomy" id="2014872"/>
    <lineage>
        <taxon>Bacteria</taxon>
        <taxon>Bacillati</taxon>
        <taxon>Chloroflexota</taxon>
        <taxon>Ktedonobacteria</taxon>
        <taxon>Ktedonobacterales</taxon>
        <taxon>Dictyobacteraceae</taxon>
        <taxon>Dictyobacter</taxon>
    </lineage>
</organism>
<dbReference type="Proteomes" id="UP000287188">
    <property type="component" value="Unassembled WGS sequence"/>
</dbReference>
<comment type="caution">
    <text evidence="1">The sequence shown here is derived from an EMBL/GenBank/DDBJ whole genome shotgun (WGS) entry which is preliminary data.</text>
</comment>
<reference evidence="2" key="1">
    <citation type="submission" date="2018-12" db="EMBL/GenBank/DDBJ databases">
        <title>Tengunoibacter tsumagoiensis gen. nov., sp. nov., Dictyobacter kobayashii sp. nov., D. alpinus sp. nov., and D. joshuensis sp. nov. and description of Dictyobacteraceae fam. nov. within the order Ktedonobacterales isolated from Tengu-no-mugimeshi.</title>
        <authorList>
            <person name="Wang C.M."/>
            <person name="Zheng Y."/>
            <person name="Sakai Y."/>
            <person name="Toyoda A."/>
            <person name="Minakuchi Y."/>
            <person name="Abe K."/>
            <person name="Yokota A."/>
            <person name="Yabe S."/>
        </authorList>
    </citation>
    <scope>NUCLEOTIDE SEQUENCE [LARGE SCALE GENOMIC DNA]</scope>
    <source>
        <strain evidence="2">Uno11</strain>
    </source>
</reference>
<evidence type="ECO:0000313" key="2">
    <source>
        <dbReference type="Proteomes" id="UP000287188"/>
    </source>
</evidence>
<sequence>MMWERDRNIKICVLYATEDTSLLDIFIVQLQELKRTGLIAGWECRAISAECVASPATFAYSEEVVLICPLLSAHFFASEFSDGLELENILERHEDGEIVLVPVLLHNFDWKQNSFSMLRTLGLHAPMLSTGPMSSMLLSGW</sequence>